<keyword evidence="2" id="KW-1185">Reference proteome</keyword>
<dbReference type="EMBL" id="JARKIB010000243">
    <property type="protein sequence ID" value="KAJ7720190.1"/>
    <property type="molecule type" value="Genomic_DNA"/>
</dbReference>
<proteinExistence type="predicted"/>
<sequence length="212" mass="24043">MPAFRANFTTAALRPKNFNPFGVQLLSYDEVSFLTGFVTFSKGDLVEFARNFGSLRYFALDNSVWSPRCAASGAVARTRAGFAPWAAWTSSLFFHSRNDHPPGARPRSVSEYGVCRAQNYFSRRRDLMDDDSHKERLPTENMRVRGPLAATRAQGKIIRTLVTDEVSDTGKNQTNSSRRQYAYKNNVYVVQPCHQKQQKPGVEVWVVPVREQ</sequence>
<gene>
    <name evidence="1" type="ORF">B0H16DRAFT_1474538</name>
</gene>
<accession>A0AAD7MJX7</accession>
<evidence type="ECO:0000313" key="1">
    <source>
        <dbReference type="EMBL" id="KAJ7720190.1"/>
    </source>
</evidence>
<dbReference type="AlphaFoldDB" id="A0AAD7MJX7"/>
<protein>
    <submittedName>
        <fullName evidence="1">Uncharacterized protein</fullName>
    </submittedName>
</protein>
<evidence type="ECO:0000313" key="2">
    <source>
        <dbReference type="Proteomes" id="UP001215598"/>
    </source>
</evidence>
<organism evidence="1 2">
    <name type="scientific">Mycena metata</name>
    <dbReference type="NCBI Taxonomy" id="1033252"/>
    <lineage>
        <taxon>Eukaryota</taxon>
        <taxon>Fungi</taxon>
        <taxon>Dikarya</taxon>
        <taxon>Basidiomycota</taxon>
        <taxon>Agaricomycotina</taxon>
        <taxon>Agaricomycetes</taxon>
        <taxon>Agaricomycetidae</taxon>
        <taxon>Agaricales</taxon>
        <taxon>Marasmiineae</taxon>
        <taxon>Mycenaceae</taxon>
        <taxon>Mycena</taxon>
    </lineage>
</organism>
<comment type="caution">
    <text evidence="1">The sequence shown here is derived from an EMBL/GenBank/DDBJ whole genome shotgun (WGS) entry which is preliminary data.</text>
</comment>
<dbReference type="Proteomes" id="UP001215598">
    <property type="component" value="Unassembled WGS sequence"/>
</dbReference>
<name>A0AAD7MJX7_9AGAR</name>
<reference evidence="1" key="1">
    <citation type="submission" date="2023-03" db="EMBL/GenBank/DDBJ databases">
        <title>Massive genome expansion in bonnet fungi (Mycena s.s.) driven by repeated elements and novel gene families across ecological guilds.</title>
        <authorList>
            <consortium name="Lawrence Berkeley National Laboratory"/>
            <person name="Harder C.B."/>
            <person name="Miyauchi S."/>
            <person name="Viragh M."/>
            <person name="Kuo A."/>
            <person name="Thoen E."/>
            <person name="Andreopoulos B."/>
            <person name="Lu D."/>
            <person name="Skrede I."/>
            <person name="Drula E."/>
            <person name="Henrissat B."/>
            <person name="Morin E."/>
            <person name="Kohler A."/>
            <person name="Barry K."/>
            <person name="LaButti K."/>
            <person name="Morin E."/>
            <person name="Salamov A."/>
            <person name="Lipzen A."/>
            <person name="Mereny Z."/>
            <person name="Hegedus B."/>
            <person name="Baldrian P."/>
            <person name="Stursova M."/>
            <person name="Weitz H."/>
            <person name="Taylor A."/>
            <person name="Grigoriev I.V."/>
            <person name="Nagy L.G."/>
            <person name="Martin F."/>
            <person name="Kauserud H."/>
        </authorList>
    </citation>
    <scope>NUCLEOTIDE SEQUENCE</scope>
    <source>
        <strain evidence="1">CBHHK182m</strain>
    </source>
</reference>